<proteinExistence type="predicted"/>
<dbReference type="InterPro" id="IPR036020">
    <property type="entry name" value="WW_dom_sf"/>
</dbReference>
<dbReference type="Pfam" id="PF13374">
    <property type="entry name" value="TPR_10"/>
    <property type="match status" value="1"/>
</dbReference>
<feature type="repeat" description="ANK" evidence="1">
    <location>
        <begin position="1456"/>
        <end position="1480"/>
    </location>
</feature>
<evidence type="ECO:0000256" key="1">
    <source>
        <dbReference type="PROSITE-ProRule" id="PRU00023"/>
    </source>
</evidence>
<feature type="compositionally biased region" description="Low complexity" evidence="2">
    <location>
        <begin position="846"/>
        <end position="867"/>
    </location>
</feature>
<evidence type="ECO:0000313" key="5">
    <source>
        <dbReference type="Proteomes" id="UP001273209"/>
    </source>
</evidence>
<dbReference type="InterPro" id="IPR002110">
    <property type="entry name" value="Ankyrin_rpt"/>
</dbReference>
<dbReference type="SUPFAM" id="SSF48452">
    <property type="entry name" value="TPR-like"/>
    <property type="match status" value="3"/>
</dbReference>
<dbReference type="PROSITE" id="PS50297">
    <property type="entry name" value="ANK_REP_REGION"/>
    <property type="match status" value="6"/>
</dbReference>
<feature type="repeat" description="ANK" evidence="1">
    <location>
        <begin position="1422"/>
        <end position="1455"/>
    </location>
</feature>
<dbReference type="Gene3D" id="2.20.70.10">
    <property type="match status" value="1"/>
</dbReference>
<organism evidence="4 5">
    <name type="scientific">Trichoderma aggressivum f. europaeum</name>
    <dbReference type="NCBI Taxonomy" id="173218"/>
    <lineage>
        <taxon>Eukaryota</taxon>
        <taxon>Fungi</taxon>
        <taxon>Dikarya</taxon>
        <taxon>Ascomycota</taxon>
        <taxon>Pezizomycotina</taxon>
        <taxon>Sordariomycetes</taxon>
        <taxon>Hypocreomycetidae</taxon>
        <taxon>Hypocreales</taxon>
        <taxon>Hypocreaceae</taxon>
        <taxon>Trichoderma</taxon>
    </lineage>
</organism>
<feature type="repeat" description="ANK" evidence="1">
    <location>
        <begin position="1591"/>
        <end position="1623"/>
    </location>
</feature>
<feature type="region of interest" description="Disordered" evidence="2">
    <location>
        <begin position="1411"/>
        <end position="1430"/>
    </location>
</feature>
<feature type="region of interest" description="Disordered" evidence="2">
    <location>
        <begin position="1"/>
        <end position="23"/>
    </location>
</feature>
<feature type="compositionally biased region" description="Polar residues" evidence="2">
    <location>
        <begin position="13"/>
        <end position="23"/>
    </location>
</feature>
<dbReference type="SUPFAM" id="SSF48403">
    <property type="entry name" value="Ankyrin repeat"/>
    <property type="match status" value="1"/>
</dbReference>
<feature type="compositionally biased region" description="Basic and acidic residues" evidence="2">
    <location>
        <begin position="1412"/>
        <end position="1423"/>
    </location>
</feature>
<feature type="region of interest" description="Disordered" evidence="2">
    <location>
        <begin position="842"/>
        <end position="867"/>
    </location>
</feature>
<dbReference type="GO" id="GO:0043531">
    <property type="term" value="F:ADP binding"/>
    <property type="evidence" value="ECO:0007669"/>
    <property type="project" value="InterPro"/>
</dbReference>
<reference evidence="4" key="1">
    <citation type="submission" date="2023-11" db="EMBL/GenBank/DDBJ databases">
        <title>The genome sequences of three competitors of mushroom-forming fungi.</title>
        <authorList>
            <person name="Beijen E."/>
            <person name="Ohm R.A."/>
        </authorList>
    </citation>
    <scope>NUCLEOTIDE SEQUENCE</scope>
    <source>
        <strain evidence="4">CBS 100526</strain>
    </source>
</reference>
<dbReference type="Pfam" id="PF00023">
    <property type="entry name" value="Ank"/>
    <property type="match status" value="1"/>
</dbReference>
<dbReference type="Pfam" id="PF00397">
    <property type="entry name" value="WW"/>
    <property type="match status" value="1"/>
</dbReference>
<dbReference type="CDD" id="cd00201">
    <property type="entry name" value="WW"/>
    <property type="match status" value="1"/>
</dbReference>
<protein>
    <recommendedName>
        <fullName evidence="3">WW domain-containing protein</fullName>
    </recommendedName>
</protein>
<dbReference type="SMART" id="SM00456">
    <property type="entry name" value="WW"/>
    <property type="match status" value="1"/>
</dbReference>
<feature type="region of interest" description="Disordered" evidence="2">
    <location>
        <begin position="919"/>
        <end position="962"/>
    </location>
</feature>
<keyword evidence="1" id="KW-0040">ANK repeat</keyword>
<dbReference type="SMART" id="SM00028">
    <property type="entry name" value="TPR"/>
    <property type="match status" value="5"/>
</dbReference>
<dbReference type="InterPro" id="IPR019734">
    <property type="entry name" value="TPR_rpt"/>
</dbReference>
<dbReference type="InterPro" id="IPR049945">
    <property type="entry name" value="AAA_22"/>
</dbReference>
<accession>A0AAE1IJG7</accession>
<dbReference type="SUPFAM" id="SSF52540">
    <property type="entry name" value="P-loop containing nucleoside triphosphate hydrolases"/>
    <property type="match status" value="1"/>
</dbReference>
<feature type="repeat" description="ANK" evidence="1">
    <location>
        <begin position="1624"/>
        <end position="1656"/>
    </location>
</feature>
<dbReference type="Gene3D" id="1.25.40.10">
    <property type="entry name" value="Tetratricopeptide repeat domain"/>
    <property type="match status" value="2"/>
</dbReference>
<dbReference type="Pfam" id="PF13637">
    <property type="entry name" value="Ank_4"/>
    <property type="match status" value="1"/>
</dbReference>
<dbReference type="EMBL" id="JAWRVG010000003">
    <property type="protein sequence ID" value="KAK4083610.1"/>
    <property type="molecule type" value="Genomic_DNA"/>
</dbReference>
<dbReference type="PANTHER" id="PTHR10622">
    <property type="entry name" value="HET DOMAIN-CONTAINING PROTEIN"/>
    <property type="match status" value="1"/>
</dbReference>
<dbReference type="GeneID" id="87915229"/>
<evidence type="ECO:0000256" key="2">
    <source>
        <dbReference type="SAM" id="MobiDB-lite"/>
    </source>
</evidence>
<dbReference type="Proteomes" id="UP001273209">
    <property type="component" value="Unassembled WGS sequence"/>
</dbReference>
<dbReference type="Pfam" id="PF06985">
    <property type="entry name" value="HET"/>
    <property type="match status" value="1"/>
</dbReference>
<dbReference type="Pfam" id="PF26640">
    <property type="entry name" value="DUF8212"/>
    <property type="match status" value="1"/>
</dbReference>
<dbReference type="Gene3D" id="3.40.50.300">
    <property type="entry name" value="P-loop containing nucleotide triphosphate hydrolases"/>
    <property type="match status" value="1"/>
</dbReference>
<dbReference type="RefSeq" id="XP_062759611.1">
    <property type="nucleotide sequence ID" value="XM_062895324.1"/>
</dbReference>
<gene>
    <name evidence="4" type="ORF">Triagg1_1272</name>
</gene>
<dbReference type="PANTHER" id="PTHR10622:SF10">
    <property type="entry name" value="HET DOMAIN-CONTAINING PROTEIN"/>
    <property type="match status" value="1"/>
</dbReference>
<dbReference type="InterPro" id="IPR010730">
    <property type="entry name" value="HET"/>
</dbReference>
<name>A0AAE1IJG7_9HYPO</name>
<dbReference type="Pfam" id="PF13401">
    <property type="entry name" value="AAA_22"/>
    <property type="match status" value="1"/>
</dbReference>
<feature type="repeat" description="ANK" evidence="1">
    <location>
        <begin position="1657"/>
        <end position="1689"/>
    </location>
</feature>
<feature type="domain" description="WW" evidence="3">
    <location>
        <begin position="896"/>
        <end position="929"/>
    </location>
</feature>
<dbReference type="InterPro" id="IPR001202">
    <property type="entry name" value="WW_dom"/>
</dbReference>
<dbReference type="InterPro" id="IPR036770">
    <property type="entry name" value="Ankyrin_rpt-contain_sf"/>
</dbReference>
<dbReference type="InterPro" id="IPR011990">
    <property type="entry name" value="TPR-like_helical_dom_sf"/>
</dbReference>
<keyword evidence="5" id="KW-1185">Reference proteome</keyword>
<feature type="repeat" description="ANK" evidence="1">
    <location>
        <begin position="1490"/>
        <end position="1514"/>
    </location>
</feature>
<evidence type="ECO:0000313" key="4">
    <source>
        <dbReference type="EMBL" id="KAK4083610.1"/>
    </source>
</evidence>
<dbReference type="PROSITE" id="PS01159">
    <property type="entry name" value="WW_DOMAIN_1"/>
    <property type="match status" value="1"/>
</dbReference>
<dbReference type="Pfam" id="PF13424">
    <property type="entry name" value="TPR_12"/>
    <property type="match status" value="3"/>
</dbReference>
<sequence length="1715" mass="193856">MEQPASCRREIHNSQFGDNATVDQGNHTYNIHIPRRSAGSAIRNIPYPLNEDLVNRPDLMEKLNELLPQESHTYCSAALWGLGGSGKTQIALNYAYQRCDKRNCSVFWVHADNEATFSQDYKTIAQAFDIDQQLKDGDLFAAVRDQIAAQPNWVLVLDNADDLRLFGVDQAPEQTKSLFQYIPRASIGTVLWTSRDAHIAGTLVGSARSIEVAQMKSDEAETLLKTARNLEVGREEVETIALLEQLQWLPLAIMQAGSYMRRTSTSPKEYLSLLAQSKRRWDILKANEFDRHRRPDVPNNVLETWSISIDRLRQESEIAYNILHVIAYVANQNISHDIITTTLKHSAIQLEKLDAEATKAVTRLKEFSFLGMHQMEDGSRNYEMHKLVQEATRYGLSVWEASILDKATLGNEGERYFSGIAVQVIDDLFPDSKPETWTQCEKYLAHAVQIGDWADLNEKQTERHHLYKRVFFFLNDRGRWRESEVVSNRGLEIDRKRWGEKHPDTIFSMGDVALSYQLQGRHKEAEALRVQIVDLQRQVLGDEHPDTISSMKYLAMTYNDLGRHSEAEALAVQVFDLRRKALGDEHPDTIDSMEDLATTYHEQGRHNEAEALRVQTLDLRRKILGDEHPDTIDSMKHLATTYHEQGRHNEAEALRVQTLDLRRKILGDKHLDTIRSMKDLAITYCERGRYNEAEALTFQALDLQQEILGDKHPDAIDSIGNLAYIYKRQGRYEETETLSVRILDLRRDILGKHHPDTIRAMKFLAHIWKIQGRLVDALALMVECAEHELSVLGRNHPDTVFSFSALKYWAYGDYTPESKGADSQAEQREGDSQKVQLNRTLPEDWTGTSSPTLQQQPQSSGTGSSSGAVAINAALDGSSYTAMMHTGSTSTLPSPGELPSGWEQRWTHEGRAYFVDHNTRTTSWVDPRQQQQRQQGSGELPPSRDQRRSPEGQTPLVDHSKQTTMLVEPRGEQSIQLDTGGFELKEFGQENVPPYAILSHTWGEEEVTFQDMTLGRFANKKGYDKIRGCCVLARANGYDYAWVDTCCIDKTSSAELSEAINSMYQWYAEADVCYGFLADVPSQVDFSESRWFTRGWTLQELIAPETMIFLDDAWNELGTRESLKQEISKRTGIPMSVLSGSSLGSVSVAQKMSWAASRQTSRSEDRAYCLMGIFGINMPLLYGEGDRAFMRLQEEIMKVTDDDSIFAWRSKTQHHSSLLATSPDAFEHSGNVVRRRTGWLPDSRSWTVSNKGIRLELSYMGVGHQGLGLAILHCAERNRKRHDFIAIYLKDVSLTMENFERVWCERYELFDPMPFRPSQRPQRWINVRQHRPVTTRMRNLSRIGSASIAAQGQPQPNPRDDPDWGLFDATINFINGSSAPPPVNWNTGEQPSLLDMAKAGRVLETQWLLAERSTKPDQKDRSGRTALSHAAANGHAKIVWSLLMRRDVKPDEKDSGGRTPLSHAAKEGHAEVVWLLLTRGDIDIHSKDSKGQTPLFHAAANGRKTIISMLLARGESQHHLRDDSGRTPLSYASEGGHEAAVEMFLDRSDMDADARDDEGLTPLAYAAFNGHYSVTIMLIEQGADIDSQDNRRQTPLWLAIQKGHERIVDLLLNNGANMEIKGYDGCTPLLSAVCVGREDIMQLLIDKGADLDTTNDYGETPLIRAIRDEHTAMAKILIEKGAEVDVKDKYHTTALQYASEKGYHDIVQLLGHNGT</sequence>
<comment type="caution">
    <text evidence="4">The sequence shown here is derived from an EMBL/GenBank/DDBJ whole genome shotgun (WGS) entry which is preliminary data.</text>
</comment>
<dbReference type="Pfam" id="PF12796">
    <property type="entry name" value="Ank_2"/>
    <property type="match status" value="2"/>
</dbReference>
<dbReference type="SUPFAM" id="SSF51045">
    <property type="entry name" value="WW domain"/>
    <property type="match status" value="1"/>
</dbReference>
<feature type="repeat" description="ANK" evidence="1">
    <location>
        <begin position="1524"/>
        <end position="1557"/>
    </location>
</feature>
<dbReference type="PROSITE" id="PS50088">
    <property type="entry name" value="ANK_REPEAT"/>
    <property type="match status" value="8"/>
</dbReference>
<dbReference type="Gene3D" id="1.25.40.20">
    <property type="entry name" value="Ankyrin repeat-containing domain"/>
    <property type="match status" value="1"/>
</dbReference>
<dbReference type="PROSITE" id="PS50020">
    <property type="entry name" value="WW_DOMAIN_2"/>
    <property type="match status" value="1"/>
</dbReference>
<dbReference type="InterPro" id="IPR027417">
    <property type="entry name" value="P-loop_NTPase"/>
</dbReference>
<feature type="repeat" description="ANK" evidence="1">
    <location>
        <begin position="1558"/>
        <end position="1590"/>
    </location>
</feature>
<dbReference type="SMART" id="SM00248">
    <property type="entry name" value="ANK"/>
    <property type="match status" value="9"/>
</dbReference>
<evidence type="ECO:0000259" key="3">
    <source>
        <dbReference type="PROSITE" id="PS50020"/>
    </source>
</evidence>
<dbReference type="InterPro" id="IPR058525">
    <property type="entry name" value="DUF8212"/>
</dbReference>
<dbReference type="PRINTS" id="PR01415">
    <property type="entry name" value="ANKYRIN"/>
</dbReference>